<keyword evidence="2" id="KW-1185">Reference proteome</keyword>
<reference evidence="1 2" key="1">
    <citation type="submission" date="2024-03" db="EMBL/GenBank/DDBJ databases">
        <authorList>
            <person name="Martinez-Hernandez J."/>
        </authorList>
    </citation>
    <scope>NUCLEOTIDE SEQUENCE [LARGE SCALE GENOMIC DNA]</scope>
</reference>
<dbReference type="Proteomes" id="UP001497480">
    <property type="component" value="Unassembled WGS sequence"/>
</dbReference>
<protein>
    <submittedName>
        <fullName evidence="1">Uncharacterized protein</fullName>
    </submittedName>
</protein>
<proteinExistence type="predicted"/>
<evidence type="ECO:0000313" key="2">
    <source>
        <dbReference type="Proteomes" id="UP001497480"/>
    </source>
</evidence>
<dbReference type="AlphaFoldDB" id="A0AAV1WR78"/>
<name>A0AAV1WR78_LUPLU</name>
<evidence type="ECO:0000313" key="1">
    <source>
        <dbReference type="EMBL" id="CAL0311468.1"/>
    </source>
</evidence>
<comment type="caution">
    <text evidence="1">The sequence shown here is derived from an EMBL/GenBank/DDBJ whole genome shotgun (WGS) entry which is preliminary data.</text>
</comment>
<accession>A0AAV1WR78</accession>
<organism evidence="1 2">
    <name type="scientific">Lupinus luteus</name>
    <name type="common">European yellow lupine</name>
    <dbReference type="NCBI Taxonomy" id="3873"/>
    <lineage>
        <taxon>Eukaryota</taxon>
        <taxon>Viridiplantae</taxon>
        <taxon>Streptophyta</taxon>
        <taxon>Embryophyta</taxon>
        <taxon>Tracheophyta</taxon>
        <taxon>Spermatophyta</taxon>
        <taxon>Magnoliopsida</taxon>
        <taxon>eudicotyledons</taxon>
        <taxon>Gunneridae</taxon>
        <taxon>Pentapetalae</taxon>
        <taxon>rosids</taxon>
        <taxon>fabids</taxon>
        <taxon>Fabales</taxon>
        <taxon>Fabaceae</taxon>
        <taxon>Papilionoideae</taxon>
        <taxon>50 kb inversion clade</taxon>
        <taxon>genistoids sensu lato</taxon>
        <taxon>core genistoids</taxon>
        <taxon>Genisteae</taxon>
        <taxon>Lupinus</taxon>
    </lineage>
</organism>
<dbReference type="EMBL" id="CAXHTB010000009">
    <property type="protein sequence ID" value="CAL0311468.1"/>
    <property type="molecule type" value="Genomic_DNA"/>
</dbReference>
<sequence>MASAAEKGLTKSQATLLILGLVDMEFDKCIMRKYYGLWYVGSAVIDETPFYRDREILDYPLHCIQKGDAA</sequence>
<gene>
    <name evidence="1" type="ORF">LLUT_LOCUS12528</name>
</gene>